<dbReference type="Pfam" id="PF00355">
    <property type="entry name" value="Rieske"/>
    <property type="match status" value="1"/>
</dbReference>
<dbReference type="PANTHER" id="PTHR21496">
    <property type="entry name" value="FERREDOXIN-RELATED"/>
    <property type="match status" value="1"/>
</dbReference>
<name>A0A2W5RZW4_CERSP</name>
<dbReference type="EMBL" id="QFQS01000011">
    <property type="protein sequence ID" value="PZQ94959.1"/>
    <property type="molecule type" value="Genomic_DNA"/>
</dbReference>
<keyword evidence="1" id="KW-0001">2Fe-2S</keyword>
<evidence type="ECO:0000256" key="3">
    <source>
        <dbReference type="ARBA" id="ARBA00023004"/>
    </source>
</evidence>
<dbReference type="AlphaFoldDB" id="A0A2W5RZW4"/>
<proteinExistence type="predicted"/>
<reference evidence="6 7" key="1">
    <citation type="submission" date="2017-08" db="EMBL/GenBank/DDBJ databases">
        <title>Infants hospitalized years apart are colonized by the same room-sourced microbial strains.</title>
        <authorList>
            <person name="Brooks B."/>
            <person name="Olm M.R."/>
            <person name="Firek B.A."/>
            <person name="Baker R."/>
            <person name="Thomas B.C."/>
            <person name="Morowitz M.J."/>
            <person name="Banfield J.F."/>
        </authorList>
    </citation>
    <scope>NUCLEOTIDE SEQUENCE [LARGE SCALE GENOMIC DNA]</scope>
    <source>
        <strain evidence="6">S2_003_000_R2_11</strain>
    </source>
</reference>
<keyword evidence="2" id="KW-0479">Metal-binding</keyword>
<organism evidence="6 7">
    <name type="scientific">Cereibacter sphaeroides</name>
    <name type="common">Rhodobacter sphaeroides</name>
    <dbReference type="NCBI Taxonomy" id="1063"/>
    <lineage>
        <taxon>Bacteria</taxon>
        <taxon>Pseudomonadati</taxon>
        <taxon>Pseudomonadota</taxon>
        <taxon>Alphaproteobacteria</taxon>
        <taxon>Rhodobacterales</taxon>
        <taxon>Paracoccaceae</taxon>
        <taxon>Cereibacter</taxon>
    </lineage>
</organism>
<dbReference type="InterPro" id="IPR036922">
    <property type="entry name" value="Rieske_2Fe-2S_sf"/>
</dbReference>
<dbReference type="Proteomes" id="UP000248975">
    <property type="component" value="Unassembled WGS sequence"/>
</dbReference>
<dbReference type="Gene3D" id="2.102.10.10">
    <property type="entry name" value="Rieske [2Fe-2S] iron-sulphur domain"/>
    <property type="match status" value="1"/>
</dbReference>
<protein>
    <submittedName>
        <fullName evidence="6">Ferredoxin</fullName>
    </submittedName>
</protein>
<evidence type="ECO:0000256" key="4">
    <source>
        <dbReference type="ARBA" id="ARBA00023014"/>
    </source>
</evidence>
<gene>
    <name evidence="6" type="ORF">DI533_20895</name>
</gene>
<evidence type="ECO:0000256" key="2">
    <source>
        <dbReference type="ARBA" id="ARBA00022723"/>
    </source>
</evidence>
<evidence type="ECO:0000259" key="5">
    <source>
        <dbReference type="PROSITE" id="PS51296"/>
    </source>
</evidence>
<sequence length="101" mass="10702">MMERLCASTDVAEGEVFQADLGDGRVLAVYRMDGDVFATDDLCSHGDASLADGEIENGRIVCPYHMGSFDIRTGEAVAAPCSIAIRTYAVVEQDGAILLTA</sequence>
<dbReference type="GO" id="GO:0046872">
    <property type="term" value="F:metal ion binding"/>
    <property type="evidence" value="ECO:0007669"/>
    <property type="project" value="UniProtKB-KW"/>
</dbReference>
<dbReference type="SUPFAM" id="SSF50022">
    <property type="entry name" value="ISP domain"/>
    <property type="match status" value="1"/>
</dbReference>
<evidence type="ECO:0000256" key="1">
    <source>
        <dbReference type="ARBA" id="ARBA00022714"/>
    </source>
</evidence>
<comment type="caution">
    <text evidence="6">The sequence shown here is derived from an EMBL/GenBank/DDBJ whole genome shotgun (WGS) entry which is preliminary data.</text>
</comment>
<dbReference type="InterPro" id="IPR017941">
    <property type="entry name" value="Rieske_2Fe-2S"/>
</dbReference>
<evidence type="ECO:0000313" key="7">
    <source>
        <dbReference type="Proteomes" id="UP000248975"/>
    </source>
</evidence>
<evidence type="ECO:0000313" key="6">
    <source>
        <dbReference type="EMBL" id="PZQ94959.1"/>
    </source>
</evidence>
<accession>A0A2W5RZW4</accession>
<dbReference type="GO" id="GO:0051537">
    <property type="term" value="F:2 iron, 2 sulfur cluster binding"/>
    <property type="evidence" value="ECO:0007669"/>
    <property type="project" value="UniProtKB-KW"/>
</dbReference>
<keyword evidence="3" id="KW-0408">Iron</keyword>
<feature type="domain" description="Rieske" evidence="5">
    <location>
        <begin position="3"/>
        <end position="99"/>
    </location>
</feature>
<dbReference type="CDD" id="cd03528">
    <property type="entry name" value="Rieske_RO_ferredoxin"/>
    <property type="match status" value="1"/>
</dbReference>
<dbReference type="PANTHER" id="PTHR21496:SF23">
    <property type="entry name" value="3-PHENYLPROPIONATE_CINNAMIC ACID DIOXYGENASE FERREDOXIN SUBUNIT"/>
    <property type="match status" value="1"/>
</dbReference>
<keyword evidence="4" id="KW-0411">Iron-sulfur</keyword>
<dbReference type="PROSITE" id="PS51296">
    <property type="entry name" value="RIESKE"/>
    <property type="match status" value="1"/>
</dbReference>